<dbReference type="GO" id="GO:0008168">
    <property type="term" value="F:methyltransferase activity"/>
    <property type="evidence" value="ECO:0007669"/>
    <property type="project" value="UniProtKB-KW"/>
</dbReference>
<name>A0ABP6JMT7_STRTU</name>
<dbReference type="Gene3D" id="3.40.50.150">
    <property type="entry name" value="Vaccinia Virus protein VP39"/>
    <property type="match status" value="1"/>
</dbReference>
<accession>A0ABP6JMT7</accession>
<keyword evidence="2" id="KW-0808">Transferase</keyword>
<dbReference type="InterPro" id="IPR025714">
    <property type="entry name" value="Methyltranfer_dom"/>
</dbReference>
<keyword evidence="2" id="KW-0489">Methyltransferase</keyword>
<dbReference type="EMBL" id="BAAAXZ010000130">
    <property type="protein sequence ID" value="GAA2935800.1"/>
    <property type="molecule type" value="Genomic_DNA"/>
</dbReference>
<dbReference type="InterPro" id="IPR029063">
    <property type="entry name" value="SAM-dependent_MTases_sf"/>
</dbReference>
<proteinExistence type="predicted"/>
<organism evidence="2 3">
    <name type="scientific">Streptomyces thioluteus</name>
    <dbReference type="NCBI Taxonomy" id="66431"/>
    <lineage>
        <taxon>Bacteria</taxon>
        <taxon>Bacillati</taxon>
        <taxon>Actinomycetota</taxon>
        <taxon>Actinomycetes</taxon>
        <taxon>Kitasatosporales</taxon>
        <taxon>Streptomycetaceae</taxon>
        <taxon>Streptomyces</taxon>
    </lineage>
</organism>
<dbReference type="Proteomes" id="UP001501102">
    <property type="component" value="Unassembled WGS sequence"/>
</dbReference>
<feature type="domain" description="Methyltransferase" evidence="1">
    <location>
        <begin position="40"/>
        <end position="150"/>
    </location>
</feature>
<dbReference type="SUPFAM" id="SSF53335">
    <property type="entry name" value="S-adenosyl-L-methionine-dependent methyltransferases"/>
    <property type="match status" value="1"/>
</dbReference>
<dbReference type="PANTHER" id="PTHR43861">
    <property type="entry name" value="TRANS-ACONITATE 2-METHYLTRANSFERASE-RELATED"/>
    <property type="match status" value="1"/>
</dbReference>
<evidence type="ECO:0000313" key="3">
    <source>
        <dbReference type="Proteomes" id="UP001501102"/>
    </source>
</evidence>
<dbReference type="CDD" id="cd02440">
    <property type="entry name" value="AdoMet_MTases"/>
    <property type="match status" value="1"/>
</dbReference>
<keyword evidence="3" id="KW-1185">Reference proteome</keyword>
<evidence type="ECO:0000259" key="1">
    <source>
        <dbReference type="Pfam" id="PF13847"/>
    </source>
</evidence>
<dbReference type="Pfam" id="PF13847">
    <property type="entry name" value="Methyltransf_31"/>
    <property type="match status" value="1"/>
</dbReference>
<protein>
    <submittedName>
        <fullName evidence="2">Methyltransferase domain-containing protein</fullName>
    </submittedName>
</protein>
<dbReference type="GO" id="GO:0032259">
    <property type="term" value="P:methylation"/>
    <property type="evidence" value="ECO:0007669"/>
    <property type="project" value="UniProtKB-KW"/>
</dbReference>
<evidence type="ECO:0000313" key="2">
    <source>
        <dbReference type="EMBL" id="GAA2935800.1"/>
    </source>
</evidence>
<reference evidence="3" key="1">
    <citation type="journal article" date="2019" name="Int. J. Syst. Evol. Microbiol.">
        <title>The Global Catalogue of Microorganisms (GCM) 10K type strain sequencing project: providing services to taxonomists for standard genome sequencing and annotation.</title>
        <authorList>
            <consortium name="The Broad Institute Genomics Platform"/>
            <consortium name="The Broad Institute Genome Sequencing Center for Infectious Disease"/>
            <person name="Wu L."/>
            <person name="Ma J."/>
        </authorList>
    </citation>
    <scope>NUCLEOTIDE SEQUENCE [LARGE SCALE GENOMIC DNA]</scope>
    <source>
        <strain evidence="3">JCM 4087</strain>
    </source>
</reference>
<dbReference type="RefSeq" id="WP_344964368.1">
    <property type="nucleotide sequence ID" value="NZ_BAAAXZ010000130.1"/>
</dbReference>
<gene>
    <name evidence="2" type="ORF">GCM10020221_34480</name>
</gene>
<comment type="caution">
    <text evidence="2">The sequence shown here is derived from an EMBL/GenBank/DDBJ whole genome shotgun (WGS) entry which is preliminary data.</text>
</comment>
<sequence>MTSQPAYVLRHSDHETRRLATQAVFYAEHTDRLLEMAGITVGMDVLDVGCGAGDVSIQLARIVGPAGSVVGVDADASVLDSARRRAAEAEPALGNVTFRQATLPDVALDRPVDAVVGRLILMHLPDPAGTIRALSGLVRPGGVITFQDFNTTRIRSVPALPLLTRCIAVVNDCLRAAGRTLDTGERLYSLFLEAGLPGPELAVVVPTPQDKESAVVMLGQTLLTALPFAEESGVVAPGDIDPDTLIDRLREELRDTPCAVYLAELVGAWTRLPG</sequence>